<dbReference type="CDD" id="cd06553">
    <property type="entry name" value="ASCH_Ef3133_like"/>
    <property type="match status" value="1"/>
</dbReference>
<gene>
    <name evidence="2" type="ORF">SAMN05443287_11489</name>
</gene>
<dbReference type="InterPro" id="IPR009326">
    <property type="entry name" value="DUF984"/>
</dbReference>
<sequence length="141" mass="15505">MAELPKAEFAFPGPLRDQLVAAILSGAKTSTTGLMIEYERDGEPLPEVGDRSVVVDSDDRPVAVIELTEVRVVRLGDVDLAHARDEGEGFETVAGWRAGHERFWHGPEYRAYLGDPDFTVDDGTLAVVERFRVVRDGGRVP</sequence>
<evidence type="ECO:0000313" key="3">
    <source>
        <dbReference type="Proteomes" id="UP000198707"/>
    </source>
</evidence>
<dbReference type="AlphaFoldDB" id="A0A1H7DPM7"/>
<keyword evidence="3" id="KW-1185">Reference proteome</keyword>
<dbReference type="OrthoDB" id="9807542at2"/>
<evidence type="ECO:0000259" key="1">
    <source>
        <dbReference type="SMART" id="SM01022"/>
    </source>
</evidence>
<dbReference type="Proteomes" id="UP000198707">
    <property type="component" value="Unassembled WGS sequence"/>
</dbReference>
<dbReference type="EMBL" id="FNYV01000014">
    <property type="protein sequence ID" value="SEK01602.1"/>
    <property type="molecule type" value="Genomic_DNA"/>
</dbReference>
<dbReference type="RefSeq" id="WP_092382806.1">
    <property type="nucleotide sequence ID" value="NZ_BOPI01000001.1"/>
</dbReference>
<dbReference type="SMART" id="SM01022">
    <property type="entry name" value="ASCH"/>
    <property type="match status" value="1"/>
</dbReference>
<dbReference type="PANTHER" id="PTHR39203">
    <property type="entry name" value="CYTOPLASMIC PROTEIN-RELATED"/>
    <property type="match status" value="1"/>
</dbReference>
<organism evidence="2 3">
    <name type="scientific">Micromonospora phaseoli</name>
    <dbReference type="NCBI Taxonomy" id="1144548"/>
    <lineage>
        <taxon>Bacteria</taxon>
        <taxon>Bacillati</taxon>
        <taxon>Actinomycetota</taxon>
        <taxon>Actinomycetes</taxon>
        <taxon>Micromonosporales</taxon>
        <taxon>Micromonosporaceae</taxon>
        <taxon>Micromonospora</taxon>
    </lineage>
</organism>
<reference evidence="3" key="1">
    <citation type="submission" date="2016-10" db="EMBL/GenBank/DDBJ databases">
        <authorList>
            <person name="Varghese N."/>
            <person name="Submissions S."/>
        </authorList>
    </citation>
    <scope>NUCLEOTIDE SEQUENCE [LARGE SCALE GENOMIC DNA]</scope>
    <source>
        <strain evidence="3">CGMCC 4.7038</strain>
    </source>
</reference>
<dbReference type="PIRSF" id="PIRSF021320">
    <property type="entry name" value="DUF984"/>
    <property type="match status" value="1"/>
</dbReference>
<protein>
    <submittedName>
        <fullName evidence="2">Uncharacterized protein YhfF</fullName>
    </submittedName>
</protein>
<dbReference type="PANTHER" id="PTHR39203:SF1">
    <property type="entry name" value="CYTOPLASMIC PROTEIN"/>
    <property type="match status" value="1"/>
</dbReference>
<dbReference type="InterPro" id="IPR007374">
    <property type="entry name" value="ASCH_domain"/>
</dbReference>
<dbReference type="Gene3D" id="3.10.400.10">
    <property type="entry name" value="Sulfate adenylyltransferase"/>
    <property type="match status" value="1"/>
</dbReference>
<proteinExistence type="predicted"/>
<feature type="domain" description="ASCH" evidence="1">
    <location>
        <begin position="9"/>
        <end position="135"/>
    </location>
</feature>
<dbReference type="STRING" id="1144548.SAMN05443287_11489"/>
<dbReference type="SUPFAM" id="SSF88697">
    <property type="entry name" value="PUA domain-like"/>
    <property type="match status" value="1"/>
</dbReference>
<name>A0A1H7DPM7_9ACTN</name>
<accession>A0A1H7DPM7</accession>
<dbReference type="InterPro" id="IPR015947">
    <property type="entry name" value="PUA-like_sf"/>
</dbReference>
<dbReference type="Pfam" id="PF04266">
    <property type="entry name" value="ASCH"/>
    <property type="match status" value="1"/>
</dbReference>
<evidence type="ECO:0000313" key="2">
    <source>
        <dbReference type="EMBL" id="SEK01602.1"/>
    </source>
</evidence>